<evidence type="ECO:0000313" key="3">
    <source>
        <dbReference type="Proteomes" id="UP000827724"/>
    </source>
</evidence>
<accession>A0A9P8QWQ5</accession>
<name>A0A9P8QWQ5_9HYPO</name>
<gene>
    <name evidence="2" type="ORF">Trco_000117</name>
</gene>
<sequence>MKNTPPPFNSDRGFVEPSRDARGGVNARVTATATGLSPIPQHDNGGGDILGSDLAGDARYDHWSPNPTSAPSWFPSAPSPGLLFSNEWGAAPASLMGYGAANMNSEYEAQLPWPEPDTFHPYANMMTGSFDDDADPFGTTYYTPRGIDGILDPVRDPEMALQPIANGGGATPSGAVEQHMFEGQPSVIPFRVVDRMDVPVQPALTIMPAREEEEEEEEEELQPPVLALAQMPTSMMLQPRSQTLKMPSPLSVISPPSSVKSPARKRNVSAAGFEKSPAAPKKRVIKPHMTTKVDNSEDFEIKKDSEKSPSGTYQGYFHTFDVAKKKLQRLLEMYRKPKENCSFPSTDNTFPKCDGDKMGYIKDLFDAINDWSNFREWSQALKTDDRNRIIDRLRRRVSGGDDAGPDKLGDISLDDMRPSQQELESILPPLEMQQKKILGRLLSDQTVEWLCWELIEAAVQSQQGITQIPHWCGADGA</sequence>
<dbReference type="Proteomes" id="UP000827724">
    <property type="component" value="Unassembled WGS sequence"/>
</dbReference>
<keyword evidence="3" id="KW-1185">Reference proteome</keyword>
<proteinExistence type="predicted"/>
<evidence type="ECO:0000256" key="1">
    <source>
        <dbReference type="SAM" id="MobiDB-lite"/>
    </source>
</evidence>
<protein>
    <submittedName>
        <fullName evidence="2">Uncharacterized protein</fullName>
    </submittedName>
</protein>
<reference evidence="2" key="1">
    <citation type="submission" date="2021-08" db="EMBL/GenBank/DDBJ databases">
        <title>Chromosome-Level Trichoderma cornu-damae using Hi-C Data.</title>
        <authorList>
            <person name="Kim C.S."/>
        </authorList>
    </citation>
    <scope>NUCLEOTIDE SEQUENCE</scope>
    <source>
        <strain evidence="2">KA19-0412C</strain>
    </source>
</reference>
<dbReference type="AlphaFoldDB" id="A0A9P8QWQ5"/>
<dbReference type="EMBL" id="JAIWOZ010000001">
    <property type="protein sequence ID" value="KAH6610097.1"/>
    <property type="molecule type" value="Genomic_DNA"/>
</dbReference>
<evidence type="ECO:0000313" key="2">
    <source>
        <dbReference type="EMBL" id="KAH6610097.1"/>
    </source>
</evidence>
<dbReference type="OrthoDB" id="4814848at2759"/>
<organism evidence="2 3">
    <name type="scientific">Trichoderma cornu-damae</name>
    <dbReference type="NCBI Taxonomy" id="654480"/>
    <lineage>
        <taxon>Eukaryota</taxon>
        <taxon>Fungi</taxon>
        <taxon>Dikarya</taxon>
        <taxon>Ascomycota</taxon>
        <taxon>Pezizomycotina</taxon>
        <taxon>Sordariomycetes</taxon>
        <taxon>Hypocreomycetidae</taxon>
        <taxon>Hypocreales</taxon>
        <taxon>Hypocreaceae</taxon>
        <taxon>Trichoderma</taxon>
    </lineage>
</organism>
<feature type="region of interest" description="Disordered" evidence="1">
    <location>
        <begin position="1"/>
        <end position="53"/>
    </location>
</feature>
<feature type="compositionally biased region" description="Basic and acidic residues" evidence="1">
    <location>
        <begin position="13"/>
        <end position="22"/>
    </location>
</feature>
<comment type="caution">
    <text evidence="2">The sequence shown here is derived from an EMBL/GenBank/DDBJ whole genome shotgun (WGS) entry which is preliminary data.</text>
</comment>